<evidence type="ECO:0000256" key="1">
    <source>
        <dbReference type="SAM" id="MobiDB-lite"/>
    </source>
</evidence>
<proteinExistence type="predicted"/>
<organism evidence="2 3">
    <name type="scientific">Candidatus Geothrix odensensis</name>
    <dbReference type="NCBI Taxonomy" id="2954440"/>
    <lineage>
        <taxon>Bacteria</taxon>
        <taxon>Pseudomonadati</taxon>
        <taxon>Acidobacteriota</taxon>
        <taxon>Holophagae</taxon>
        <taxon>Holophagales</taxon>
        <taxon>Holophagaceae</taxon>
        <taxon>Geothrix</taxon>
    </lineage>
</organism>
<dbReference type="Proteomes" id="UP000709959">
    <property type="component" value="Unassembled WGS sequence"/>
</dbReference>
<protein>
    <submittedName>
        <fullName evidence="2">Uncharacterized protein</fullName>
    </submittedName>
</protein>
<name>A0A936F4S5_9BACT</name>
<reference evidence="2 3" key="1">
    <citation type="submission" date="2020-10" db="EMBL/GenBank/DDBJ databases">
        <title>Connecting structure to function with the recovery of over 1000 high-quality activated sludge metagenome-assembled genomes encoding full-length rRNA genes using long-read sequencing.</title>
        <authorList>
            <person name="Singleton C.M."/>
            <person name="Petriglieri F."/>
            <person name="Kristensen J.M."/>
            <person name="Kirkegaard R.H."/>
            <person name="Michaelsen T.Y."/>
            <person name="Andersen M.H."/>
            <person name="Karst S.M."/>
            <person name="Dueholm M.S."/>
            <person name="Nielsen P.H."/>
            <person name="Albertsen M."/>
        </authorList>
    </citation>
    <scope>NUCLEOTIDE SEQUENCE [LARGE SCALE GENOMIC DNA]</scope>
    <source>
        <strain evidence="2">OdNE_18-Q3-R46-58_MAXAC.008</strain>
    </source>
</reference>
<feature type="region of interest" description="Disordered" evidence="1">
    <location>
        <begin position="31"/>
        <end position="51"/>
    </location>
</feature>
<sequence>MLDANAFIVDGMATGLTHGRFGMNIPSEILQGQASPPVGQGGGLLPAGPNL</sequence>
<evidence type="ECO:0000313" key="2">
    <source>
        <dbReference type="EMBL" id="MBK8574048.1"/>
    </source>
</evidence>
<accession>A0A936F4S5</accession>
<comment type="caution">
    <text evidence="2">The sequence shown here is derived from an EMBL/GenBank/DDBJ whole genome shotgun (WGS) entry which is preliminary data.</text>
</comment>
<evidence type="ECO:0000313" key="3">
    <source>
        <dbReference type="Proteomes" id="UP000709959"/>
    </source>
</evidence>
<dbReference type="EMBL" id="JADKCH010000034">
    <property type="protein sequence ID" value="MBK8574048.1"/>
    <property type="molecule type" value="Genomic_DNA"/>
</dbReference>
<dbReference type="AlphaFoldDB" id="A0A936F4S5"/>
<gene>
    <name evidence="2" type="ORF">IPN91_15825</name>
</gene>